<accession>A0A4Y8SBS5</accession>
<keyword evidence="3" id="KW-1185">Reference proteome</keyword>
<dbReference type="Pfam" id="PF19576">
    <property type="entry name" value="Acyltransf_2"/>
    <property type="match status" value="1"/>
</dbReference>
<sequence>MPAISKADFSKAAGINGQPLLVSFLMNVLKIDAFNTMMENAEALKGVAFADHLFKTLGVTLVIDQESLGNIPANGAFITVANHPYGAIESLALLSILVKKRPETMFMGNFLLKKVPNLADHIIAVNPFENIKDASSISGLKTTLKVLKDGVPVAIFPAGEVSSFCLKRRQITDKEWHPVVGKIIAKANQPIVPVYFHGNNGLLFSLARYIHPSLQTIMLFSQLFNKRGHKLYVKIGQPIMPGDVPQQGDKCNMLPYLREKTYEMAAGLR</sequence>
<organism evidence="2 3">
    <name type="scientific">Mucilaginibacter psychrotolerans</name>
    <dbReference type="NCBI Taxonomy" id="1524096"/>
    <lineage>
        <taxon>Bacteria</taxon>
        <taxon>Pseudomonadati</taxon>
        <taxon>Bacteroidota</taxon>
        <taxon>Sphingobacteriia</taxon>
        <taxon>Sphingobacteriales</taxon>
        <taxon>Sphingobacteriaceae</taxon>
        <taxon>Mucilaginibacter</taxon>
    </lineage>
</organism>
<dbReference type="OrthoDB" id="1113830at2"/>
<dbReference type="Proteomes" id="UP000297540">
    <property type="component" value="Unassembled WGS sequence"/>
</dbReference>
<dbReference type="RefSeq" id="WP_133233047.1">
    <property type="nucleotide sequence ID" value="NZ_SOZE01000019.1"/>
</dbReference>
<reference evidence="2 3" key="1">
    <citation type="journal article" date="2017" name="Int. J. Syst. Evol. Microbiol.">
        <title>Mucilaginibacterpsychrotolerans sp. nov., isolated from peatlands.</title>
        <authorList>
            <person name="Deng Y."/>
            <person name="Shen L."/>
            <person name="Xu B."/>
            <person name="Liu Y."/>
            <person name="Gu Z."/>
            <person name="Liu H."/>
            <person name="Zhou Y."/>
        </authorList>
    </citation>
    <scope>NUCLEOTIDE SEQUENCE [LARGE SCALE GENOMIC DNA]</scope>
    <source>
        <strain evidence="2 3">NH7-4</strain>
    </source>
</reference>
<dbReference type="CDD" id="cd07986">
    <property type="entry name" value="LPLAT_ACT14924-like"/>
    <property type="match status" value="1"/>
</dbReference>
<dbReference type="InterPro" id="IPR002123">
    <property type="entry name" value="Plipid/glycerol_acylTrfase"/>
</dbReference>
<dbReference type="SMART" id="SM00563">
    <property type="entry name" value="PlsC"/>
    <property type="match status" value="1"/>
</dbReference>
<comment type="caution">
    <text evidence="2">The sequence shown here is derived from an EMBL/GenBank/DDBJ whole genome shotgun (WGS) entry which is preliminary data.</text>
</comment>
<evidence type="ECO:0000259" key="1">
    <source>
        <dbReference type="SMART" id="SM00563"/>
    </source>
</evidence>
<feature type="domain" description="Phospholipid/glycerol acyltransferase" evidence="1">
    <location>
        <begin position="77"/>
        <end position="199"/>
    </location>
</feature>
<dbReference type="GO" id="GO:0016746">
    <property type="term" value="F:acyltransferase activity"/>
    <property type="evidence" value="ECO:0007669"/>
    <property type="project" value="InterPro"/>
</dbReference>
<dbReference type="InterPro" id="IPR045746">
    <property type="entry name" value="ACT14924-like_Acyltransf_dom"/>
</dbReference>
<dbReference type="SUPFAM" id="SSF69593">
    <property type="entry name" value="Glycerol-3-phosphate (1)-acyltransferase"/>
    <property type="match status" value="1"/>
</dbReference>
<evidence type="ECO:0000313" key="3">
    <source>
        <dbReference type="Proteomes" id="UP000297540"/>
    </source>
</evidence>
<gene>
    <name evidence="2" type="ORF">E2R66_17880</name>
</gene>
<proteinExistence type="predicted"/>
<dbReference type="EMBL" id="SOZE01000019">
    <property type="protein sequence ID" value="TFF35786.1"/>
    <property type="molecule type" value="Genomic_DNA"/>
</dbReference>
<protein>
    <recommendedName>
        <fullName evidence="1">Phospholipid/glycerol acyltransferase domain-containing protein</fullName>
    </recommendedName>
</protein>
<dbReference type="AlphaFoldDB" id="A0A4Y8SBS5"/>
<name>A0A4Y8SBS5_9SPHI</name>
<evidence type="ECO:0000313" key="2">
    <source>
        <dbReference type="EMBL" id="TFF35786.1"/>
    </source>
</evidence>